<proteinExistence type="inferred from homology"/>
<dbReference type="Pfam" id="PF01740">
    <property type="entry name" value="STAS"/>
    <property type="match status" value="1"/>
</dbReference>
<dbReference type="GO" id="GO:0043856">
    <property type="term" value="F:anti-sigma factor antagonist activity"/>
    <property type="evidence" value="ECO:0007669"/>
    <property type="project" value="InterPro"/>
</dbReference>
<dbReference type="SUPFAM" id="SSF52091">
    <property type="entry name" value="SpoIIaa-like"/>
    <property type="match status" value="1"/>
</dbReference>
<evidence type="ECO:0000259" key="3">
    <source>
        <dbReference type="PROSITE" id="PS50801"/>
    </source>
</evidence>
<comment type="caution">
    <text evidence="4">The sequence shown here is derived from an EMBL/GenBank/DDBJ whole genome shotgun (WGS) entry which is preliminary data.</text>
</comment>
<dbReference type="InterPro" id="IPR002645">
    <property type="entry name" value="STAS_dom"/>
</dbReference>
<dbReference type="CDD" id="cd07043">
    <property type="entry name" value="STAS_anti-anti-sigma_factors"/>
    <property type="match status" value="1"/>
</dbReference>
<reference evidence="4 5" key="1">
    <citation type="submission" date="2015-09" db="EMBL/GenBank/DDBJ databases">
        <title>Whole genome shotgun sequence assembly of Aphanizomenon flos-aquae UKL13.</title>
        <authorList>
            <person name="Driscoll C."/>
        </authorList>
    </citation>
    <scope>NUCLEOTIDE SEQUENCE [LARGE SCALE GENOMIC DNA]</scope>
    <source>
        <strain evidence="4">MDT13</strain>
    </source>
</reference>
<sequence length="124" mass="14139">MVNIDQKTYTTEDGNTIMVLTPTSRLDITTTWQLCLKLKECISEYIPHIIVNLGQVNFIDSFGLTCLVAGMRDTSKVRGSFRICNIHPEAKLMFEKTMMDNVFEVFETEDEALNDVPRSIASER</sequence>
<feature type="domain" description="STAS" evidence="3">
    <location>
        <begin position="7"/>
        <end position="116"/>
    </location>
</feature>
<dbReference type="Gene3D" id="3.30.750.24">
    <property type="entry name" value="STAS domain"/>
    <property type="match status" value="1"/>
</dbReference>
<evidence type="ECO:0000256" key="1">
    <source>
        <dbReference type="ARBA" id="ARBA00009013"/>
    </source>
</evidence>
<dbReference type="Proteomes" id="UP000092382">
    <property type="component" value="Unassembled WGS sequence"/>
</dbReference>
<evidence type="ECO:0000313" key="5">
    <source>
        <dbReference type="Proteomes" id="UP000092382"/>
    </source>
</evidence>
<dbReference type="NCBIfam" id="TIGR00377">
    <property type="entry name" value="ant_ant_sig"/>
    <property type="match status" value="1"/>
</dbReference>
<evidence type="ECO:0000256" key="2">
    <source>
        <dbReference type="RuleBase" id="RU003749"/>
    </source>
</evidence>
<gene>
    <name evidence="4" type="ORF">AN481_13045</name>
</gene>
<dbReference type="EMBL" id="LJOY01000043">
    <property type="protein sequence ID" value="OBQ24850.1"/>
    <property type="molecule type" value="Genomic_DNA"/>
</dbReference>
<accession>A0A1B7VVE8</accession>
<dbReference type="STRING" id="1803587.GCA_001593825_00560"/>
<comment type="similarity">
    <text evidence="1 2">Belongs to the anti-sigma-factor antagonist family.</text>
</comment>
<dbReference type="PATRIC" id="fig|1710894.3.peg.502"/>
<dbReference type="PROSITE" id="PS50801">
    <property type="entry name" value="STAS"/>
    <property type="match status" value="1"/>
</dbReference>
<dbReference type="PANTHER" id="PTHR33495:SF2">
    <property type="entry name" value="ANTI-SIGMA FACTOR ANTAGONIST TM_1081-RELATED"/>
    <property type="match status" value="1"/>
</dbReference>
<dbReference type="AlphaFoldDB" id="A0A1B7VVE8"/>
<dbReference type="PANTHER" id="PTHR33495">
    <property type="entry name" value="ANTI-SIGMA FACTOR ANTAGONIST TM_1081-RELATED-RELATED"/>
    <property type="match status" value="1"/>
</dbReference>
<dbReference type="InterPro" id="IPR003658">
    <property type="entry name" value="Anti-sigma_ant"/>
</dbReference>
<evidence type="ECO:0000313" key="4">
    <source>
        <dbReference type="EMBL" id="OBQ24850.1"/>
    </source>
</evidence>
<name>A0A1B7VVE8_APHFL</name>
<dbReference type="InterPro" id="IPR036513">
    <property type="entry name" value="STAS_dom_sf"/>
</dbReference>
<protein>
    <recommendedName>
        <fullName evidence="2">Anti-sigma factor antagonist</fullName>
    </recommendedName>
</protein>
<organism evidence="4 5">
    <name type="scientific">Aphanizomenon flos-aquae LD13</name>
    <dbReference type="NCBI Taxonomy" id="1710894"/>
    <lineage>
        <taxon>Bacteria</taxon>
        <taxon>Bacillati</taxon>
        <taxon>Cyanobacteriota</taxon>
        <taxon>Cyanophyceae</taxon>
        <taxon>Nostocales</taxon>
        <taxon>Aphanizomenonaceae</taxon>
        <taxon>Aphanizomenon</taxon>
    </lineage>
</organism>